<comment type="caution">
    <text evidence="1">The sequence shown here is derived from an EMBL/GenBank/DDBJ whole genome shotgun (WGS) entry which is preliminary data.</text>
</comment>
<dbReference type="InterPro" id="IPR021617">
    <property type="entry name" value="DUF3231"/>
</dbReference>
<dbReference type="Gene3D" id="1.20.1260.10">
    <property type="match status" value="1"/>
</dbReference>
<evidence type="ECO:0000313" key="1">
    <source>
        <dbReference type="EMBL" id="MDT8899970.1"/>
    </source>
</evidence>
<dbReference type="RefSeq" id="WP_413778533.1">
    <property type="nucleotide sequence ID" value="NZ_JAUOZS010000001.1"/>
</dbReference>
<dbReference type="Pfam" id="PF11553">
    <property type="entry name" value="DUF3231"/>
    <property type="match status" value="1"/>
</dbReference>
<evidence type="ECO:0000313" key="2">
    <source>
        <dbReference type="Proteomes" id="UP001254848"/>
    </source>
</evidence>
<sequence length="167" mass="18194">MSLITGVFPGLQEQPPLHAGERFLIWDHLLKAKGCQAKYQLLGNHADDAELADYLADIAENMVKKEVSSLEAFLLENGVEPPPASPANPKAARSDIPAGARFSDQEIAMCVYHDLAGALAQTSLLISVAVREDVGKIFLAHHQEIAKYGGTLLKLMKKKGWLVEPPR</sequence>
<name>A0ABU3NT13_9FIRM</name>
<organism evidence="1 2">
    <name type="scientific">Anaeroselena agilis</name>
    <dbReference type="NCBI Taxonomy" id="3063788"/>
    <lineage>
        <taxon>Bacteria</taxon>
        <taxon>Bacillati</taxon>
        <taxon>Bacillota</taxon>
        <taxon>Negativicutes</taxon>
        <taxon>Acetonemataceae</taxon>
        <taxon>Anaeroselena</taxon>
    </lineage>
</organism>
<reference evidence="1 2" key="1">
    <citation type="submission" date="2023-07" db="EMBL/GenBank/DDBJ databases">
        <title>The novel representative of Negativicutes class, Anaeroselena agilis gen. nov. sp. nov.</title>
        <authorList>
            <person name="Prokofeva M.I."/>
            <person name="Elcheninov A.G."/>
            <person name="Klyukina A."/>
            <person name="Kublanov I.V."/>
            <person name="Frolov E.N."/>
            <person name="Podosokorskaya O.A."/>
        </authorList>
    </citation>
    <scope>NUCLEOTIDE SEQUENCE [LARGE SCALE GENOMIC DNA]</scope>
    <source>
        <strain evidence="1 2">4137-cl</strain>
    </source>
</reference>
<dbReference type="InterPro" id="IPR012347">
    <property type="entry name" value="Ferritin-like"/>
</dbReference>
<protein>
    <submittedName>
        <fullName evidence="1">DUF3231 family protein</fullName>
    </submittedName>
</protein>
<dbReference type="EMBL" id="JAUOZS010000001">
    <property type="protein sequence ID" value="MDT8899970.1"/>
    <property type="molecule type" value="Genomic_DNA"/>
</dbReference>
<accession>A0ABU3NT13</accession>
<dbReference type="Proteomes" id="UP001254848">
    <property type="component" value="Unassembled WGS sequence"/>
</dbReference>
<gene>
    <name evidence="1" type="ORF">Q4T40_01815</name>
</gene>
<keyword evidence="2" id="KW-1185">Reference proteome</keyword>
<proteinExistence type="predicted"/>